<accession>A0ABY4J7T5</accession>
<evidence type="ECO:0000256" key="2">
    <source>
        <dbReference type="ARBA" id="ARBA00022670"/>
    </source>
</evidence>
<dbReference type="InterPro" id="IPR011765">
    <property type="entry name" value="Pept_M16_N"/>
</dbReference>
<evidence type="ECO:0000256" key="4">
    <source>
        <dbReference type="ARBA" id="ARBA00022833"/>
    </source>
</evidence>
<evidence type="ECO:0000256" key="7">
    <source>
        <dbReference type="SAM" id="SignalP"/>
    </source>
</evidence>
<evidence type="ECO:0000256" key="3">
    <source>
        <dbReference type="ARBA" id="ARBA00022801"/>
    </source>
</evidence>
<reference evidence="10 11" key="1">
    <citation type="submission" date="2022-04" db="EMBL/GenBank/DDBJ databases">
        <title>Hymenobacter sp. isolated from the air.</title>
        <authorList>
            <person name="Won M."/>
            <person name="Lee C.-M."/>
            <person name="Woen H.-Y."/>
            <person name="Kwon S.-W."/>
        </authorList>
    </citation>
    <scope>NUCLEOTIDE SEQUENCE [LARGE SCALE GENOMIC DNA]</scope>
    <source>
        <strain evidence="11">5516 S-25</strain>
    </source>
</reference>
<dbReference type="RefSeq" id="WP_247975206.1">
    <property type="nucleotide sequence ID" value="NZ_CP095848.1"/>
</dbReference>
<comment type="similarity">
    <text evidence="1">Belongs to the peptidase M16 family.</text>
</comment>
<keyword evidence="11" id="KW-1185">Reference proteome</keyword>
<proteinExistence type="inferred from homology"/>
<keyword evidence="2" id="KW-0645">Protease</keyword>
<dbReference type="PROSITE" id="PS51257">
    <property type="entry name" value="PROKAR_LIPOPROTEIN"/>
    <property type="match status" value="1"/>
</dbReference>
<dbReference type="Proteomes" id="UP000829647">
    <property type="component" value="Chromosome"/>
</dbReference>
<dbReference type="Gene3D" id="3.30.830.10">
    <property type="entry name" value="Metalloenzyme, LuxS/M16 peptidase-like"/>
    <property type="match status" value="2"/>
</dbReference>
<feature type="signal peptide" evidence="7">
    <location>
        <begin position="1"/>
        <end position="28"/>
    </location>
</feature>
<dbReference type="Pfam" id="PF05193">
    <property type="entry name" value="Peptidase_M16_C"/>
    <property type="match status" value="1"/>
</dbReference>
<protein>
    <submittedName>
        <fullName evidence="10">Insulinase family protein</fullName>
    </submittedName>
</protein>
<keyword evidence="5" id="KW-0482">Metalloprotease</keyword>
<evidence type="ECO:0000256" key="6">
    <source>
        <dbReference type="SAM" id="MobiDB-lite"/>
    </source>
</evidence>
<organism evidence="10 11">
    <name type="scientific">Hymenobacter sublimis</name>
    <dbReference type="NCBI Taxonomy" id="2933777"/>
    <lineage>
        <taxon>Bacteria</taxon>
        <taxon>Pseudomonadati</taxon>
        <taxon>Bacteroidota</taxon>
        <taxon>Cytophagia</taxon>
        <taxon>Cytophagales</taxon>
        <taxon>Hymenobacteraceae</taxon>
        <taxon>Hymenobacter</taxon>
    </lineage>
</organism>
<dbReference type="InterPro" id="IPR007863">
    <property type="entry name" value="Peptidase_M16_C"/>
</dbReference>
<feature type="chain" id="PRO_5046053816" evidence="7">
    <location>
        <begin position="29"/>
        <end position="480"/>
    </location>
</feature>
<dbReference type="InterPro" id="IPR011249">
    <property type="entry name" value="Metalloenz_LuxS/M16"/>
</dbReference>
<keyword evidence="3" id="KW-0378">Hydrolase</keyword>
<evidence type="ECO:0000259" key="8">
    <source>
        <dbReference type="Pfam" id="PF00675"/>
    </source>
</evidence>
<feature type="domain" description="Peptidase M16 C-terminal" evidence="9">
    <location>
        <begin position="224"/>
        <end position="404"/>
    </location>
</feature>
<name>A0ABY4J7T5_9BACT</name>
<feature type="domain" description="Peptidase M16 N-terminal" evidence="8">
    <location>
        <begin position="68"/>
        <end position="187"/>
    </location>
</feature>
<dbReference type="PANTHER" id="PTHR43690">
    <property type="entry name" value="NARDILYSIN"/>
    <property type="match status" value="1"/>
</dbReference>
<sequence>MKPLPPIGYALSWGTAFLLTLGACSPKATSVATTSTTPSPTAEAAPTQAVTSSFQIPVEYYTLPNGLKVVLSPDHTAPTATVAAYYNIGFRNEPRNRTGFAHLFEHLMFQGSQNLGKMEFIQLIQKNGGILNGSTRFDFTNYFEVVPAHKLETMLWAEADRMRGLAITQANLTNQQGVVKNEVRVNVLNQPYGGFPWLDMPQYANKNWNNAHNFYGDLKDLDAATLEDAQQFFKTYYAPNNAALAVVGDFEPTEAKAWVQKYFGGIPAVAQPPKPDLTEPRQEKEQRFTKDDKLATKPALAFAYHMPERNTPEYYALILLDQILLQGKDSRLYQAMVQKRGLTDDVSGGINYLGNAFNYAGPMLWMGNLTYDQTVKSDSVVSVLDQEINRLAKGGIDQSTLDLAVVKLRSTLYDQLSGSDNFGRADMLAAFALFDNNPARINTLEGEFRKITPEVMQRTIQEYLRPTNRTIVVVNPLAKS</sequence>
<evidence type="ECO:0000313" key="11">
    <source>
        <dbReference type="Proteomes" id="UP000829647"/>
    </source>
</evidence>
<evidence type="ECO:0000256" key="1">
    <source>
        <dbReference type="ARBA" id="ARBA00007261"/>
    </source>
</evidence>
<feature type="compositionally biased region" description="Basic and acidic residues" evidence="6">
    <location>
        <begin position="276"/>
        <end position="290"/>
    </location>
</feature>
<keyword evidence="4" id="KW-0862">Zinc</keyword>
<gene>
    <name evidence="10" type="ORF">MWH26_16980</name>
</gene>
<feature type="region of interest" description="Disordered" evidence="6">
    <location>
        <begin position="270"/>
        <end position="290"/>
    </location>
</feature>
<evidence type="ECO:0000259" key="9">
    <source>
        <dbReference type="Pfam" id="PF05193"/>
    </source>
</evidence>
<evidence type="ECO:0000313" key="10">
    <source>
        <dbReference type="EMBL" id="UPL48868.1"/>
    </source>
</evidence>
<dbReference type="Pfam" id="PF00675">
    <property type="entry name" value="Peptidase_M16"/>
    <property type="match status" value="1"/>
</dbReference>
<dbReference type="InterPro" id="IPR050626">
    <property type="entry name" value="Peptidase_M16"/>
</dbReference>
<evidence type="ECO:0000256" key="5">
    <source>
        <dbReference type="ARBA" id="ARBA00023049"/>
    </source>
</evidence>
<dbReference type="PANTHER" id="PTHR43690:SF17">
    <property type="entry name" value="PROTEIN YHJJ"/>
    <property type="match status" value="1"/>
</dbReference>
<dbReference type="SUPFAM" id="SSF63411">
    <property type="entry name" value="LuxS/MPP-like metallohydrolase"/>
    <property type="match status" value="2"/>
</dbReference>
<dbReference type="EMBL" id="CP095848">
    <property type="protein sequence ID" value="UPL48868.1"/>
    <property type="molecule type" value="Genomic_DNA"/>
</dbReference>
<keyword evidence="7" id="KW-0732">Signal</keyword>